<dbReference type="Gene3D" id="3.40.630.30">
    <property type="match status" value="1"/>
</dbReference>
<sequence length="152" mass="17933">MELLIRIGELKDLDVLVKFNQALVYETEGKQLPLDVVTAGVETLLTRPNLGFYLLAEKNANVAGSLMITTEWSDWRNGLYWWIQSVYIRPEFRRQGIYRKLYEFVKQKAYSEQNELRVCGFKLYVERHNTVAQKAYQALGMKESYYTIYEEL</sequence>
<dbReference type="AlphaFoldDB" id="A0AAP5IHE5"/>
<dbReference type="PROSITE" id="PS51186">
    <property type="entry name" value="GNAT"/>
    <property type="match status" value="1"/>
</dbReference>
<evidence type="ECO:0000313" key="2">
    <source>
        <dbReference type="EMBL" id="MDR9899535.1"/>
    </source>
</evidence>
<dbReference type="Proteomes" id="UP000667802">
    <property type="component" value="Unassembled WGS sequence"/>
</dbReference>
<dbReference type="InterPro" id="IPR000182">
    <property type="entry name" value="GNAT_dom"/>
</dbReference>
<dbReference type="GO" id="GO:0016747">
    <property type="term" value="F:acyltransferase activity, transferring groups other than amino-acyl groups"/>
    <property type="evidence" value="ECO:0007669"/>
    <property type="project" value="InterPro"/>
</dbReference>
<proteinExistence type="predicted"/>
<gene>
    <name evidence="2" type="ORF">G7B40_033995</name>
</gene>
<evidence type="ECO:0000259" key="1">
    <source>
        <dbReference type="PROSITE" id="PS51186"/>
    </source>
</evidence>
<dbReference type="EMBL" id="JAALHA020000025">
    <property type="protein sequence ID" value="MDR9899535.1"/>
    <property type="molecule type" value="Genomic_DNA"/>
</dbReference>
<accession>A0AAP5IHE5</accession>
<dbReference type="RefSeq" id="WP_208350260.1">
    <property type="nucleotide sequence ID" value="NZ_JAALHA020000025.1"/>
</dbReference>
<evidence type="ECO:0000313" key="3">
    <source>
        <dbReference type="Proteomes" id="UP000667802"/>
    </source>
</evidence>
<comment type="caution">
    <text evidence="2">The sequence shown here is derived from an EMBL/GenBank/DDBJ whole genome shotgun (WGS) entry which is preliminary data.</text>
</comment>
<dbReference type="CDD" id="cd04301">
    <property type="entry name" value="NAT_SF"/>
    <property type="match status" value="1"/>
</dbReference>
<dbReference type="SUPFAM" id="SSF55729">
    <property type="entry name" value="Acyl-CoA N-acyltransferases (Nat)"/>
    <property type="match status" value="1"/>
</dbReference>
<feature type="domain" description="N-acetyltransferase" evidence="1">
    <location>
        <begin position="3"/>
        <end position="152"/>
    </location>
</feature>
<dbReference type="InterPro" id="IPR016181">
    <property type="entry name" value="Acyl_CoA_acyltransferase"/>
</dbReference>
<keyword evidence="3" id="KW-1185">Reference proteome</keyword>
<protein>
    <submittedName>
        <fullName evidence="2">GNAT family N-acetyltransferase</fullName>
    </submittedName>
</protein>
<name>A0AAP5IHE5_9CYAN</name>
<organism evidence="2 3">
    <name type="scientific">Aetokthonos hydrillicola Thurmond2011</name>
    <dbReference type="NCBI Taxonomy" id="2712845"/>
    <lineage>
        <taxon>Bacteria</taxon>
        <taxon>Bacillati</taxon>
        <taxon>Cyanobacteriota</taxon>
        <taxon>Cyanophyceae</taxon>
        <taxon>Nostocales</taxon>
        <taxon>Hapalosiphonaceae</taxon>
        <taxon>Aetokthonos</taxon>
    </lineage>
</organism>
<dbReference type="Pfam" id="PF00583">
    <property type="entry name" value="Acetyltransf_1"/>
    <property type="match status" value="1"/>
</dbReference>
<reference evidence="3" key="1">
    <citation type="journal article" date="2021" name="Science">
        <title>Hunting the eagle killer: A cyanobacterial neurotoxin causes vacuolar myelinopathy.</title>
        <authorList>
            <person name="Breinlinger S."/>
            <person name="Phillips T.J."/>
            <person name="Haram B.N."/>
            <person name="Mares J."/>
            <person name="Martinez Yerena J.A."/>
            <person name="Hrouzek P."/>
            <person name="Sobotka R."/>
            <person name="Henderson W.M."/>
            <person name="Schmieder P."/>
            <person name="Williams S.M."/>
            <person name="Lauderdale J.D."/>
            <person name="Wilde H.D."/>
            <person name="Gerrin W."/>
            <person name="Kust A."/>
            <person name="Washington J.W."/>
            <person name="Wagner C."/>
            <person name="Geier B."/>
            <person name="Liebeke M."/>
            <person name="Enke H."/>
            <person name="Niedermeyer T.H.J."/>
            <person name="Wilde S.B."/>
        </authorList>
    </citation>
    <scope>NUCLEOTIDE SEQUENCE [LARGE SCALE GENOMIC DNA]</scope>
    <source>
        <strain evidence="3">Thurmond2011</strain>
    </source>
</reference>